<sequence length="233" mass="27585">MLISILIMPKRSFVGYIKSIYLFTQVPLFVLEEYCSWIFDKDEHLTKFPEKFKIGKKIFIGPAQRLSNVTIEELSYADTFFFNWILEKNDLDLHRLVAVLYREEGKDAGLDDRRVPFNKLLLPNNANFTDKIPMQDKLIIALAYQGCRDLFAKRYPIIFPKPKESEKEKTPEDLKKIKKSYQPFDRIIHAMAMDEVQVFGNLQQTEKANAVQFFKIYEESIIRMRERERANKK</sequence>
<dbReference type="EMBL" id="JACRUN010000008">
    <property type="protein sequence ID" value="MBC5835823.1"/>
    <property type="molecule type" value="Genomic_DNA"/>
</dbReference>
<evidence type="ECO:0000313" key="1">
    <source>
        <dbReference type="EMBL" id="MBC5835823.1"/>
    </source>
</evidence>
<protein>
    <submittedName>
        <fullName evidence="1">Uncharacterized protein</fullName>
    </submittedName>
</protein>
<keyword evidence="2" id="KW-1185">Reference proteome</keyword>
<gene>
    <name evidence="1" type="ORF">H8R27_13080</name>
</gene>
<name>A0ABR7J1K5_9FLAO</name>
<reference evidence="1 2" key="1">
    <citation type="submission" date="2020-08" db="EMBL/GenBank/DDBJ databases">
        <title>Description of novel Flavobacterium F-408 isolate.</title>
        <authorList>
            <person name="Saticioglu I.B."/>
            <person name="Duman M."/>
            <person name="Altun S."/>
        </authorList>
    </citation>
    <scope>NUCLEOTIDE SEQUENCE [LARGE SCALE GENOMIC DNA]</scope>
    <source>
        <strain evidence="1 2">F-408</strain>
    </source>
</reference>
<comment type="caution">
    <text evidence="1">The sequence shown here is derived from an EMBL/GenBank/DDBJ whole genome shotgun (WGS) entry which is preliminary data.</text>
</comment>
<proteinExistence type="predicted"/>
<accession>A0ABR7J1K5</accession>
<organism evidence="1 2">
    <name type="scientific">Flavobacterium bernardetii</name>
    <dbReference type="NCBI Taxonomy" id="2813823"/>
    <lineage>
        <taxon>Bacteria</taxon>
        <taxon>Pseudomonadati</taxon>
        <taxon>Bacteroidota</taxon>
        <taxon>Flavobacteriia</taxon>
        <taxon>Flavobacteriales</taxon>
        <taxon>Flavobacteriaceae</taxon>
        <taxon>Flavobacterium</taxon>
    </lineage>
</organism>
<evidence type="ECO:0000313" key="2">
    <source>
        <dbReference type="Proteomes" id="UP000605990"/>
    </source>
</evidence>
<dbReference type="Proteomes" id="UP000605990">
    <property type="component" value="Unassembled WGS sequence"/>
</dbReference>